<feature type="region of interest" description="Disordered" evidence="1">
    <location>
        <begin position="84"/>
        <end position="172"/>
    </location>
</feature>
<dbReference type="Proteomes" id="UP000825729">
    <property type="component" value="Unassembled WGS sequence"/>
</dbReference>
<dbReference type="EMBL" id="JAINDJ010000005">
    <property type="protein sequence ID" value="KAG9447891.1"/>
    <property type="molecule type" value="Genomic_DNA"/>
</dbReference>
<feature type="compositionally biased region" description="Polar residues" evidence="1">
    <location>
        <begin position="123"/>
        <end position="136"/>
    </location>
</feature>
<name>A0AAV7EHI2_ARIFI</name>
<evidence type="ECO:0000256" key="1">
    <source>
        <dbReference type="SAM" id="MobiDB-lite"/>
    </source>
</evidence>
<dbReference type="PANTHER" id="PTHR34546:SF3">
    <property type="entry name" value="OS06G0153600 PROTEIN"/>
    <property type="match status" value="1"/>
</dbReference>
<accession>A0AAV7EHI2</accession>
<organism evidence="2 3">
    <name type="scientific">Aristolochia fimbriata</name>
    <name type="common">White veined hardy Dutchman's pipe vine</name>
    <dbReference type="NCBI Taxonomy" id="158543"/>
    <lineage>
        <taxon>Eukaryota</taxon>
        <taxon>Viridiplantae</taxon>
        <taxon>Streptophyta</taxon>
        <taxon>Embryophyta</taxon>
        <taxon>Tracheophyta</taxon>
        <taxon>Spermatophyta</taxon>
        <taxon>Magnoliopsida</taxon>
        <taxon>Magnoliidae</taxon>
        <taxon>Piperales</taxon>
        <taxon>Aristolochiaceae</taxon>
        <taxon>Aristolochia</taxon>
    </lineage>
</organism>
<dbReference type="PANTHER" id="PTHR34546">
    <property type="entry name" value="OS06G0153600 PROTEIN"/>
    <property type="match status" value="1"/>
</dbReference>
<reference evidence="2 3" key="1">
    <citation type="submission" date="2021-07" db="EMBL/GenBank/DDBJ databases">
        <title>The Aristolochia fimbriata genome: insights into angiosperm evolution, floral development and chemical biosynthesis.</title>
        <authorList>
            <person name="Jiao Y."/>
        </authorList>
    </citation>
    <scope>NUCLEOTIDE SEQUENCE [LARGE SCALE GENOMIC DNA]</scope>
    <source>
        <strain evidence="2">IBCAS-2021</strain>
        <tissue evidence="2">Leaf</tissue>
    </source>
</reference>
<keyword evidence="3" id="KW-1185">Reference proteome</keyword>
<comment type="caution">
    <text evidence="2">The sequence shown here is derived from an EMBL/GenBank/DDBJ whole genome shotgun (WGS) entry which is preliminary data.</text>
</comment>
<sequence length="362" mass="40610">MVSRVRTACLSNSALAATLSTRRALSRSPDELLQRELEKPSKVGKSGFASSKSSMDARGLVTPMERLWIEEVRHLHSLWREGPPRIRTVNLGPRSSVAFKPEHEQKKRQEKKARRKRKKDLASQETIHNHPVSTVSDVEWPVNPEPAEPKETGWQWPSPTQKPQDAPAQPPTAEELATLSAIQMQKHAVELCRVFFQKDHSDGEDDEEEPLDEDDGSVRENLEFFLRFFEENADLRGYYEKKWEQGEFSCLVCGGMGVKLRKKFSNCVALVQHSVSISKTKKRAAHRAFGQAVSRVLGWEINRLPTIVLSLDKPLGHKLQPDAAENASIAQDIPVSENTSAAKDIPVSAASDVIHIDSSEEE</sequence>
<feature type="compositionally biased region" description="Basic residues" evidence="1">
    <location>
        <begin position="108"/>
        <end position="119"/>
    </location>
</feature>
<proteinExistence type="predicted"/>
<evidence type="ECO:0000313" key="3">
    <source>
        <dbReference type="Proteomes" id="UP000825729"/>
    </source>
</evidence>
<evidence type="ECO:0000313" key="2">
    <source>
        <dbReference type="EMBL" id="KAG9447891.1"/>
    </source>
</evidence>
<gene>
    <name evidence="2" type="ORF">H6P81_014019</name>
</gene>
<feature type="region of interest" description="Disordered" evidence="1">
    <location>
        <begin position="35"/>
        <end position="54"/>
    </location>
</feature>
<dbReference type="AlphaFoldDB" id="A0AAV7EHI2"/>
<protein>
    <submittedName>
        <fullName evidence="2">Uncharacterized protein</fullName>
    </submittedName>
</protein>